<evidence type="ECO:0000256" key="8">
    <source>
        <dbReference type="SAM" id="MobiDB-lite"/>
    </source>
</evidence>
<dbReference type="AlphaFoldDB" id="A0A550J8F1"/>
<dbReference type="PROSITE" id="PS51257">
    <property type="entry name" value="PROKAR_LIPOPROTEIN"/>
    <property type="match status" value="1"/>
</dbReference>
<feature type="chain" id="PRO_5022000937" evidence="9">
    <location>
        <begin position="31"/>
        <end position="809"/>
    </location>
</feature>
<evidence type="ECO:0000256" key="4">
    <source>
        <dbReference type="ARBA" id="ARBA00022692"/>
    </source>
</evidence>
<sequence>MDVPMKVFCAEFSALAALLILLGCAVSTHAADGATILEPVTVTGVAEDRISGSSRLAAEQLEALPQGDGNLNDLLIVLPGVQAGEMTNTSLQGGEISPPLLSISGGKVYDNNFLLDGMGINNQLDPMYGSSTNSGLFLPSSPQTMVIDTSLVSRVTVYDNNVPAEFSGFSGGVVSADTISPGAEFGGKLRYRTTRNEWTEFHVEDEESFSDSNSASMQPKFTKQDAGITLNVPLTDQMGLVASYSILNSDLHLTHLGETKDQLRRRENLFLKYEVDLTERDVLTLTAAFQPEEGEYFYPDSYASDYTVERMIYNYQAGYKHYFSLGELELKAGFLQSDSERNAPPHLYIWKVSPSKPWGELVDSTSSREGMVGSLEESQQDYQLKGKFSFAPVRTGRLEHTVKIGADYERIRGSHERDADSYNFYSPMSSATVVCNEGAIDCIDGEQYFTRRVVFQEASVVEDIDQYNVYFEDLIRWMRLELRPGLNVGYNDFMKNSDYAPRLAGSYDLFGNGSTVAIAGWNRYYGKTLLAYKLREAGRPTLNQKLNVATGEWETLTYGPGYLYSRLKTPYTDELVLGVDQRMLGGTVKLRYVKRDGEDQFASQKDTEPREDGAKYVSLNNNGSSRYEAYSAEWERRWGRHYLAVNGTYQESTTSNEGYDDALDGLDLVETCWFDGRSYACSELPRRDYNRPWEANLVYSVKLPYNFTFTNHTKYRSGYVGLDALTSSERTTQGVPEEVAMAYQEEKQPESWIFNWKLDWRRNLYRNHGLQISLEINNVFNQKVPAGAAEEIQTYELGRQFWAGMEYYF</sequence>
<dbReference type="InterPro" id="IPR039426">
    <property type="entry name" value="TonB-dep_rcpt-like"/>
</dbReference>
<keyword evidence="9" id="KW-0732">Signal</keyword>
<organism evidence="10 11">
    <name type="scientific">Trichloromonas acetexigens</name>
    <dbReference type="NCBI Taxonomy" id="38815"/>
    <lineage>
        <taxon>Bacteria</taxon>
        <taxon>Pseudomonadati</taxon>
        <taxon>Thermodesulfobacteriota</taxon>
        <taxon>Desulfuromonadia</taxon>
        <taxon>Desulfuromonadales</taxon>
        <taxon>Trichloromonadaceae</taxon>
        <taxon>Trichloromonas</taxon>
    </lineage>
</organism>
<name>A0A550J8F1_9BACT</name>
<evidence type="ECO:0000256" key="3">
    <source>
        <dbReference type="ARBA" id="ARBA00022452"/>
    </source>
</evidence>
<dbReference type="EMBL" id="VJVV01000010">
    <property type="protein sequence ID" value="TRO79514.1"/>
    <property type="molecule type" value="Genomic_DNA"/>
</dbReference>
<evidence type="ECO:0000313" key="10">
    <source>
        <dbReference type="EMBL" id="TRO79514.1"/>
    </source>
</evidence>
<evidence type="ECO:0000256" key="1">
    <source>
        <dbReference type="ARBA" id="ARBA00004571"/>
    </source>
</evidence>
<feature type="signal peptide" evidence="9">
    <location>
        <begin position="1"/>
        <end position="30"/>
    </location>
</feature>
<evidence type="ECO:0000256" key="6">
    <source>
        <dbReference type="ARBA" id="ARBA00023237"/>
    </source>
</evidence>
<comment type="subcellular location">
    <subcellularLocation>
        <location evidence="1 7">Cell outer membrane</location>
        <topology evidence="1 7">Multi-pass membrane protein</topology>
    </subcellularLocation>
</comment>
<dbReference type="InterPro" id="IPR037066">
    <property type="entry name" value="Plug_dom_sf"/>
</dbReference>
<dbReference type="OrthoDB" id="9766643at2"/>
<feature type="compositionally biased region" description="Basic and acidic residues" evidence="8">
    <location>
        <begin position="605"/>
        <end position="614"/>
    </location>
</feature>
<evidence type="ECO:0000256" key="7">
    <source>
        <dbReference type="PROSITE-ProRule" id="PRU01360"/>
    </source>
</evidence>
<dbReference type="SUPFAM" id="SSF56935">
    <property type="entry name" value="Porins"/>
    <property type="match status" value="1"/>
</dbReference>
<keyword evidence="5 7" id="KW-0472">Membrane</keyword>
<accession>A0A550J8F1</accession>
<dbReference type="Proteomes" id="UP000317155">
    <property type="component" value="Unassembled WGS sequence"/>
</dbReference>
<dbReference type="Gene3D" id="2.40.170.20">
    <property type="entry name" value="TonB-dependent receptor, beta-barrel domain"/>
    <property type="match status" value="1"/>
</dbReference>
<dbReference type="InterPro" id="IPR036942">
    <property type="entry name" value="Beta-barrel_TonB_sf"/>
</dbReference>
<dbReference type="Gene3D" id="2.170.130.10">
    <property type="entry name" value="TonB-dependent receptor, plug domain"/>
    <property type="match status" value="1"/>
</dbReference>
<keyword evidence="11" id="KW-1185">Reference proteome</keyword>
<comment type="caution">
    <text evidence="10">The sequence shown here is derived from an EMBL/GenBank/DDBJ whole genome shotgun (WGS) entry which is preliminary data.</text>
</comment>
<evidence type="ECO:0000313" key="11">
    <source>
        <dbReference type="Proteomes" id="UP000317155"/>
    </source>
</evidence>
<keyword evidence="6 7" id="KW-0998">Cell outer membrane</keyword>
<protein>
    <submittedName>
        <fullName evidence="10">Uncharacterized protein</fullName>
    </submittedName>
</protein>
<reference evidence="10 11" key="1">
    <citation type="submission" date="2019-07" db="EMBL/GenBank/DDBJ databases">
        <title>Insights of Desulfuromonas acetexigens electromicrobiology.</title>
        <authorList>
            <person name="Katuri K."/>
            <person name="Sapireddy V."/>
            <person name="Shaw D.R."/>
            <person name="Saikaly P."/>
        </authorList>
    </citation>
    <scope>NUCLEOTIDE SEQUENCE [LARGE SCALE GENOMIC DNA]</scope>
    <source>
        <strain evidence="10 11">2873</strain>
    </source>
</reference>
<proteinExistence type="inferred from homology"/>
<gene>
    <name evidence="10" type="ORF">FL622_13310</name>
</gene>
<evidence type="ECO:0000256" key="2">
    <source>
        <dbReference type="ARBA" id="ARBA00022448"/>
    </source>
</evidence>
<dbReference type="PROSITE" id="PS52016">
    <property type="entry name" value="TONB_DEPENDENT_REC_3"/>
    <property type="match status" value="1"/>
</dbReference>
<evidence type="ECO:0000256" key="9">
    <source>
        <dbReference type="SAM" id="SignalP"/>
    </source>
</evidence>
<dbReference type="GO" id="GO:0009279">
    <property type="term" value="C:cell outer membrane"/>
    <property type="evidence" value="ECO:0007669"/>
    <property type="project" value="UniProtKB-SubCell"/>
</dbReference>
<keyword evidence="4 7" id="KW-0812">Transmembrane</keyword>
<comment type="similarity">
    <text evidence="7">Belongs to the TonB-dependent receptor family.</text>
</comment>
<evidence type="ECO:0000256" key="5">
    <source>
        <dbReference type="ARBA" id="ARBA00023136"/>
    </source>
</evidence>
<keyword evidence="2 7" id="KW-0813">Transport</keyword>
<feature type="region of interest" description="Disordered" evidence="8">
    <location>
        <begin position="599"/>
        <end position="618"/>
    </location>
</feature>
<keyword evidence="3 7" id="KW-1134">Transmembrane beta strand</keyword>